<sequence>MATKTKSTAKKAVKKKTTAKKAATKKTTVKKSAAKTAPAKPAKKKAVSKAAPKATVKAAVKSTATKKTAAKKVTAKKTATKAAAPAKKTATKKTAAKPATKKAAAKPVAKKTAAKKATVKKTTAKKTATTKTTKTKAKKAAPARPRPVNVGQAPRKTQLAASIPVPTAIPPKDAPQADAGASENASASQTAKQDFKVNDKIVYPAHGVGRIMSLEKQQVAGIAIELFVIDFDQEKMKLRVPTGKAKAAGMRPLSEEKTVKDSIVLLKGRARIKRTMWSRRAQEYDAKINSGDMKLVAEVVRDLYRGDDQPEQSYSERQLFEAALDRMAREVAAVRKVDLGKAIEEIEGVLKKKTAAAAAAAATAA</sequence>
<reference evidence="3 4" key="1">
    <citation type="submission" date="2024-05" db="EMBL/GenBank/DDBJ databases">
        <title>Three bacterial strains, DH-69, EH-24, and ECK-19 isolated from coastal sediments.</title>
        <authorList>
            <person name="Ye Y.-Q."/>
            <person name="Du Z.-J."/>
        </authorList>
    </citation>
    <scope>NUCLEOTIDE SEQUENCE [LARGE SCALE GENOMIC DNA]</scope>
    <source>
        <strain evidence="3 4">ECK-19</strain>
    </source>
</reference>
<evidence type="ECO:0000313" key="4">
    <source>
        <dbReference type="Proteomes" id="UP001560685"/>
    </source>
</evidence>
<feature type="region of interest" description="Disordered" evidence="1">
    <location>
        <begin position="1"/>
        <end position="192"/>
    </location>
</feature>
<evidence type="ECO:0000313" key="3">
    <source>
        <dbReference type="EMBL" id="MEX6633694.1"/>
    </source>
</evidence>
<dbReference type="InterPro" id="IPR048792">
    <property type="entry name" value="CarD_C"/>
</dbReference>
<dbReference type="PANTHER" id="PTHR38447">
    <property type="entry name" value="TRANSCRIPTION FACTOR YDEB-RELATED"/>
    <property type="match status" value="1"/>
</dbReference>
<dbReference type="EMBL" id="JBEHZE010000001">
    <property type="protein sequence ID" value="MEX6633694.1"/>
    <property type="molecule type" value="Genomic_DNA"/>
</dbReference>
<feature type="compositionally biased region" description="Basic residues" evidence="1">
    <location>
        <begin position="89"/>
        <end position="124"/>
    </location>
</feature>
<dbReference type="Pfam" id="PF21095">
    <property type="entry name" value="CarD_C"/>
    <property type="match status" value="1"/>
</dbReference>
<proteinExistence type="predicted"/>
<name>A0ABV3Z4G5_9PROT</name>
<keyword evidence="4" id="KW-1185">Reference proteome</keyword>
<protein>
    <submittedName>
        <fullName evidence="3">CarD family transcriptional regulator</fullName>
    </submittedName>
</protein>
<gene>
    <name evidence="3" type="ORF">ABFZ84_09055</name>
</gene>
<dbReference type="InterPro" id="IPR003711">
    <property type="entry name" value="CarD-like/TRCF_RID"/>
</dbReference>
<dbReference type="RefSeq" id="WP_369313675.1">
    <property type="nucleotide sequence ID" value="NZ_JBEHZE010000001.1"/>
</dbReference>
<evidence type="ECO:0000256" key="1">
    <source>
        <dbReference type="SAM" id="MobiDB-lite"/>
    </source>
</evidence>
<dbReference type="SMART" id="SM01058">
    <property type="entry name" value="CarD_TRCF"/>
    <property type="match status" value="1"/>
</dbReference>
<dbReference type="Gene3D" id="1.20.58.1290">
    <property type="entry name" value="CarD-like, C-terminal domain"/>
    <property type="match status" value="1"/>
</dbReference>
<dbReference type="InterPro" id="IPR052531">
    <property type="entry name" value="CarD-like_regulator"/>
</dbReference>
<evidence type="ECO:0000259" key="2">
    <source>
        <dbReference type="SMART" id="SM01058"/>
    </source>
</evidence>
<feature type="compositionally biased region" description="Polar residues" evidence="1">
    <location>
        <begin position="183"/>
        <end position="192"/>
    </location>
</feature>
<dbReference type="Pfam" id="PF02559">
    <property type="entry name" value="CarD_TRCF_RID"/>
    <property type="match status" value="1"/>
</dbReference>
<accession>A0ABV3Z4G5</accession>
<dbReference type="SUPFAM" id="SSF141259">
    <property type="entry name" value="CarD-like"/>
    <property type="match status" value="1"/>
</dbReference>
<dbReference type="PANTHER" id="PTHR38447:SF1">
    <property type="entry name" value="RNA POLYMERASE-BINDING TRANSCRIPTION FACTOR CARD"/>
    <property type="match status" value="1"/>
</dbReference>
<feature type="compositionally biased region" description="Basic residues" evidence="1">
    <location>
        <begin position="68"/>
        <end position="79"/>
    </location>
</feature>
<dbReference type="Gene3D" id="2.40.10.170">
    <property type="match status" value="1"/>
</dbReference>
<comment type="caution">
    <text evidence="3">The sequence shown here is derived from an EMBL/GenBank/DDBJ whole genome shotgun (WGS) entry which is preliminary data.</text>
</comment>
<dbReference type="Proteomes" id="UP001560685">
    <property type="component" value="Unassembled WGS sequence"/>
</dbReference>
<dbReference type="InterPro" id="IPR036101">
    <property type="entry name" value="CarD-like/TRCF_RID_sf"/>
</dbReference>
<feature type="compositionally biased region" description="Basic residues" evidence="1">
    <location>
        <begin position="7"/>
        <end position="33"/>
    </location>
</feature>
<feature type="domain" description="CarD-like/TRCF RNAP-interacting" evidence="2">
    <location>
        <begin position="194"/>
        <end position="304"/>
    </location>
</feature>
<dbReference type="InterPro" id="IPR042215">
    <property type="entry name" value="CarD-like_C"/>
</dbReference>
<feature type="compositionally biased region" description="Low complexity" evidence="1">
    <location>
        <begin position="48"/>
        <end position="67"/>
    </location>
</feature>
<organism evidence="3 4">
    <name type="scientific">Hyphococcus lacteus</name>
    <dbReference type="NCBI Taxonomy" id="3143536"/>
    <lineage>
        <taxon>Bacteria</taxon>
        <taxon>Pseudomonadati</taxon>
        <taxon>Pseudomonadota</taxon>
        <taxon>Alphaproteobacteria</taxon>
        <taxon>Parvularculales</taxon>
        <taxon>Parvularculaceae</taxon>
        <taxon>Hyphococcus</taxon>
    </lineage>
</organism>